<accession>A0ABR0B7Z0</accession>
<protein>
    <submittedName>
        <fullName evidence="1">Uncharacterized protein</fullName>
    </submittedName>
</protein>
<proteinExistence type="predicted"/>
<organism evidence="1 2">
    <name type="scientific">Daphnia magna</name>
    <dbReference type="NCBI Taxonomy" id="35525"/>
    <lineage>
        <taxon>Eukaryota</taxon>
        <taxon>Metazoa</taxon>
        <taxon>Ecdysozoa</taxon>
        <taxon>Arthropoda</taxon>
        <taxon>Crustacea</taxon>
        <taxon>Branchiopoda</taxon>
        <taxon>Diplostraca</taxon>
        <taxon>Cladocera</taxon>
        <taxon>Anomopoda</taxon>
        <taxon>Daphniidae</taxon>
        <taxon>Daphnia</taxon>
    </lineage>
</organism>
<reference evidence="1 2" key="1">
    <citation type="journal article" date="2023" name="Nucleic Acids Res.">
        <title>The hologenome of Daphnia magna reveals possible DNA methylation and microbiome-mediated evolution of the host genome.</title>
        <authorList>
            <person name="Chaturvedi A."/>
            <person name="Li X."/>
            <person name="Dhandapani V."/>
            <person name="Marshall H."/>
            <person name="Kissane S."/>
            <person name="Cuenca-Cambronero M."/>
            <person name="Asole G."/>
            <person name="Calvet F."/>
            <person name="Ruiz-Romero M."/>
            <person name="Marangio P."/>
            <person name="Guigo R."/>
            <person name="Rago D."/>
            <person name="Mirbahai L."/>
            <person name="Eastwood N."/>
            <person name="Colbourne J.K."/>
            <person name="Zhou J."/>
            <person name="Mallon E."/>
            <person name="Orsini L."/>
        </authorList>
    </citation>
    <scope>NUCLEOTIDE SEQUENCE [LARGE SCALE GENOMIC DNA]</scope>
    <source>
        <strain evidence="1">LRV0_1</strain>
    </source>
</reference>
<keyword evidence="2" id="KW-1185">Reference proteome</keyword>
<dbReference type="EMBL" id="JAOYFB010000040">
    <property type="protein sequence ID" value="KAK4037790.1"/>
    <property type="molecule type" value="Genomic_DNA"/>
</dbReference>
<name>A0ABR0B7Z0_9CRUS</name>
<comment type="caution">
    <text evidence="1">The sequence shown here is derived from an EMBL/GenBank/DDBJ whole genome shotgun (WGS) entry which is preliminary data.</text>
</comment>
<dbReference type="Proteomes" id="UP001234178">
    <property type="component" value="Unassembled WGS sequence"/>
</dbReference>
<gene>
    <name evidence="1" type="ORF">OUZ56_029819</name>
</gene>
<evidence type="ECO:0000313" key="2">
    <source>
        <dbReference type="Proteomes" id="UP001234178"/>
    </source>
</evidence>
<evidence type="ECO:0000313" key="1">
    <source>
        <dbReference type="EMBL" id="KAK4037790.1"/>
    </source>
</evidence>
<sequence>MVSTSQLIDRSGCSQTSLSAILMAGSRRELLGATTTDANPNAILLTAVKLSYAFALKLENG</sequence>